<gene>
    <name evidence="1" type="ORF">HID58_041970</name>
</gene>
<evidence type="ECO:0000313" key="2">
    <source>
        <dbReference type="Proteomes" id="UP000824890"/>
    </source>
</evidence>
<name>A0ABQ8BDD1_BRANA</name>
<sequence>MCKQTFMSMSISRPRLLLTFKHNHNEDNELIFFSSPHTSQVSNDGSSMASKHEMTDMDQMDFTNTKDIPEADYHGKTQVADLEVVASLKELIQRMKDGVYTARRLVLISGDKGFRDVVDDLRSKEMVVYFIKPERNVCAPLTSGAQSINLSEGKYNNWHIIAKTRSEKVQDRKRARNERMHLERQVGRMAIGEGFETEFKQTDHGKEILRRDPSFSLNDFADKVHDNINRVLSAYTKKPTFQRQR</sequence>
<protein>
    <recommendedName>
        <fullName evidence="3">NYN domain-containing protein</fullName>
    </recommendedName>
</protein>
<comment type="caution">
    <text evidence="1">The sequence shown here is derived from an EMBL/GenBank/DDBJ whole genome shotgun (WGS) entry which is preliminary data.</text>
</comment>
<dbReference type="Proteomes" id="UP000824890">
    <property type="component" value="Unassembled WGS sequence"/>
</dbReference>
<evidence type="ECO:0000313" key="1">
    <source>
        <dbReference type="EMBL" id="KAH0902467.1"/>
    </source>
</evidence>
<organism evidence="1 2">
    <name type="scientific">Brassica napus</name>
    <name type="common">Rape</name>
    <dbReference type="NCBI Taxonomy" id="3708"/>
    <lineage>
        <taxon>Eukaryota</taxon>
        <taxon>Viridiplantae</taxon>
        <taxon>Streptophyta</taxon>
        <taxon>Embryophyta</taxon>
        <taxon>Tracheophyta</taxon>
        <taxon>Spermatophyta</taxon>
        <taxon>Magnoliopsida</taxon>
        <taxon>eudicotyledons</taxon>
        <taxon>Gunneridae</taxon>
        <taxon>Pentapetalae</taxon>
        <taxon>rosids</taxon>
        <taxon>malvids</taxon>
        <taxon>Brassicales</taxon>
        <taxon>Brassicaceae</taxon>
        <taxon>Brassiceae</taxon>
        <taxon>Brassica</taxon>
    </lineage>
</organism>
<evidence type="ECO:0008006" key="3">
    <source>
        <dbReference type="Google" id="ProtNLM"/>
    </source>
</evidence>
<reference evidence="1 2" key="1">
    <citation type="submission" date="2021-05" db="EMBL/GenBank/DDBJ databases">
        <title>Genome Assembly of Synthetic Allotetraploid Brassica napus Reveals Homoeologous Exchanges between Subgenomes.</title>
        <authorList>
            <person name="Davis J.T."/>
        </authorList>
    </citation>
    <scope>NUCLEOTIDE SEQUENCE [LARGE SCALE GENOMIC DNA]</scope>
    <source>
        <strain evidence="2">cv. Da-Ae</strain>
        <tissue evidence="1">Seedling</tissue>
    </source>
</reference>
<dbReference type="EMBL" id="JAGKQM010000011">
    <property type="protein sequence ID" value="KAH0902467.1"/>
    <property type="molecule type" value="Genomic_DNA"/>
</dbReference>
<accession>A0ABQ8BDD1</accession>
<keyword evidence="2" id="KW-1185">Reference proteome</keyword>
<proteinExistence type="predicted"/>